<protein>
    <recommendedName>
        <fullName evidence="3">DDE Tnp4 domain-containing protein</fullName>
    </recommendedName>
</protein>
<comment type="cofactor">
    <cofactor evidence="1">
        <name>a divalent metal cation</name>
        <dbReference type="ChEBI" id="CHEBI:60240"/>
    </cofactor>
</comment>
<organism evidence="4 5">
    <name type="scientific">Methylomicrobium album BG8</name>
    <dbReference type="NCBI Taxonomy" id="686340"/>
    <lineage>
        <taxon>Bacteria</taxon>
        <taxon>Pseudomonadati</taxon>
        <taxon>Pseudomonadota</taxon>
        <taxon>Gammaproteobacteria</taxon>
        <taxon>Methylococcales</taxon>
        <taxon>Methylococcaceae</taxon>
        <taxon>Methylomicrobium</taxon>
    </lineage>
</organism>
<dbReference type="HOGENOM" id="CLU_049873_7_0_6"/>
<keyword evidence="5" id="KW-1185">Reference proteome</keyword>
<gene>
    <name evidence="4" type="ORF">Metal_1342</name>
</gene>
<dbReference type="EMBL" id="CM001475">
    <property type="protein sequence ID" value="EIC29139.1"/>
    <property type="molecule type" value="Genomic_DNA"/>
</dbReference>
<accession>H8GJE9</accession>
<evidence type="ECO:0000259" key="3">
    <source>
        <dbReference type="Pfam" id="PF13359"/>
    </source>
</evidence>
<sequence>MAQLIKSVLRGEEQVVLGDRAYTRKDRNLAAERQEGEPVWAFPFKRKKGEDLPVEQALCNRMLAPLRAAVEHPFRIVKRQFGYTQVRLFALGNLYSIRKALRPT</sequence>
<evidence type="ECO:0000256" key="1">
    <source>
        <dbReference type="ARBA" id="ARBA00001968"/>
    </source>
</evidence>
<dbReference type="InterPro" id="IPR027806">
    <property type="entry name" value="HARBI1_dom"/>
</dbReference>
<evidence type="ECO:0000256" key="2">
    <source>
        <dbReference type="ARBA" id="ARBA00022723"/>
    </source>
</evidence>
<dbReference type="Pfam" id="PF13359">
    <property type="entry name" value="DDE_Tnp_4"/>
    <property type="match status" value="1"/>
</dbReference>
<proteinExistence type="predicted"/>
<dbReference type="eggNOG" id="COG3039">
    <property type="taxonomic scope" value="Bacteria"/>
</dbReference>
<evidence type="ECO:0000313" key="5">
    <source>
        <dbReference type="Proteomes" id="UP000005090"/>
    </source>
</evidence>
<name>H8GJE9_METAL</name>
<dbReference type="Proteomes" id="UP000005090">
    <property type="component" value="Chromosome"/>
</dbReference>
<keyword evidence="2" id="KW-0479">Metal-binding</keyword>
<dbReference type="GO" id="GO:0046872">
    <property type="term" value="F:metal ion binding"/>
    <property type="evidence" value="ECO:0007669"/>
    <property type="project" value="UniProtKB-KW"/>
</dbReference>
<dbReference type="AlphaFoldDB" id="H8GJE9"/>
<reference evidence="4 5" key="1">
    <citation type="journal article" date="2013" name="Genome Announc.">
        <title>Genome Sequence of the Obligate Gammaproteobacterial Methanotroph Methylomicrobium album Strain BG8.</title>
        <authorList>
            <person name="Kits K.D."/>
            <person name="Kalyuzhnaya M.G."/>
            <person name="Klotz M.G."/>
            <person name="Jetten M.S."/>
            <person name="Op den Camp H.J."/>
            <person name="Vuilleumier S."/>
            <person name="Bringel F."/>
            <person name="Dispirito A.A."/>
            <person name="Murrell J.C."/>
            <person name="Bruce D."/>
            <person name="Cheng J.F."/>
            <person name="Copeland A."/>
            <person name="Goodwin L."/>
            <person name="Hauser L."/>
            <person name="Lajus A."/>
            <person name="Land M.L."/>
            <person name="Lapidus A."/>
            <person name="Lucas S."/>
            <person name="Medigue C."/>
            <person name="Pitluck S."/>
            <person name="Woyke T."/>
            <person name="Zeytun A."/>
            <person name="Stein L.Y."/>
        </authorList>
    </citation>
    <scope>NUCLEOTIDE SEQUENCE [LARGE SCALE GENOMIC DNA]</scope>
    <source>
        <strain evidence="4 5">BG8</strain>
    </source>
</reference>
<feature type="domain" description="DDE Tnp4" evidence="3">
    <location>
        <begin position="12"/>
        <end position="88"/>
    </location>
</feature>
<evidence type="ECO:0000313" key="4">
    <source>
        <dbReference type="EMBL" id="EIC29139.1"/>
    </source>
</evidence>